<dbReference type="Proteomes" id="UP001056035">
    <property type="component" value="Chromosome"/>
</dbReference>
<keyword evidence="3" id="KW-1185">Reference proteome</keyword>
<sequence length="295" mass="29413">MSKHDQQPDEPRRGLRGRFGTGSVRTRNVIAATGILAIGVTATGFAATGSPLLQGKRNGTTSAETEIIANINSTNGPTGGYSTRQSNLSSTGGGAVYGCRSTAGGSAAIPPTNPCLRANNLSTGYAFEFNASNGLTAGLITVGKGGDATKPFTTNATGVATGLNADRVDGKNATDFLGATEKATDSAKLGGQEPAAFAQAGDFLFAAVDATGKVTASRGGTATAAVTPATTTATVTFTKDVSKCSFTATPNTATATSGLSLAVSSVTADGKQVRVDEAGTPTPAVLVPFHLQVIC</sequence>
<feature type="region of interest" description="Disordered" evidence="1">
    <location>
        <begin position="1"/>
        <end position="20"/>
    </location>
</feature>
<protein>
    <submittedName>
        <fullName evidence="2">Uncharacterized protein</fullName>
    </submittedName>
</protein>
<gene>
    <name evidence="2" type="ORF">NBH00_03425</name>
</gene>
<dbReference type="EMBL" id="CP098502">
    <property type="protein sequence ID" value="UTI65269.1"/>
    <property type="molecule type" value="Genomic_DNA"/>
</dbReference>
<feature type="compositionally biased region" description="Basic and acidic residues" evidence="1">
    <location>
        <begin position="1"/>
        <end position="13"/>
    </location>
</feature>
<accession>A0ABY5DUL7</accession>
<dbReference type="RefSeq" id="WP_254571955.1">
    <property type="nucleotide sequence ID" value="NZ_CP098502.1"/>
</dbReference>
<evidence type="ECO:0000313" key="2">
    <source>
        <dbReference type="EMBL" id="UTI65269.1"/>
    </source>
</evidence>
<organism evidence="2 3">
    <name type="scientific">Paraconexibacter antarcticus</name>
    <dbReference type="NCBI Taxonomy" id="2949664"/>
    <lineage>
        <taxon>Bacteria</taxon>
        <taxon>Bacillati</taxon>
        <taxon>Actinomycetota</taxon>
        <taxon>Thermoleophilia</taxon>
        <taxon>Solirubrobacterales</taxon>
        <taxon>Paraconexibacteraceae</taxon>
        <taxon>Paraconexibacter</taxon>
    </lineage>
</organism>
<evidence type="ECO:0000313" key="3">
    <source>
        <dbReference type="Proteomes" id="UP001056035"/>
    </source>
</evidence>
<proteinExistence type="predicted"/>
<name>A0ABY5DUL7_9ACTN</name>
<evidence type="ECO:0000256" key="1">
    <source>
        <dbReference type="SAM" id="MobiDB-lite"/>
    </source>
</evidence>
<reference evidence="2 3" key="1">
    <citation type="submission" date="2022-06" db="EMBL/GenBank/DDBJ databases">
        <title>Paraconexibacter antarcticus.</title>
        <authorList>
            <person name="Kim C.S."/>
        </authorList>
    </citation>
    <scope>NUCLEOTIDE SEQUENCE [LARGE SCALE GENOMIC DNA]</scope>
    <source>
        <strain evidence="2 3">02-257</strain>
    </source>
</reference>